<dbReference type="Pfam" id="PF07686">
    <property type="entry name" value="V-set"/>
    <property type="match status" value="1"/>
</dbReference>
<dbReference type="Ensembl" id="ENSSAUT00010011378.1">
    <property type="protein sequence ID" value="ENSSAUP00010010719.1"/>
    <property type="gene ID" value="ENSSAUG00010005170.1"/>
</dbReference>
<proteinExistence type="predicted"/>
<dbReference type="GO" id="GO:0005102">
    <property type="term" value="F:signaling receptor binding"/>
    <property type="evidence" value="ECO:0007669"/>
    <property type="project" value="TreeGrafter"/>
</dbReference>
<evidence type="ECO:0000313" key="6">
    <source>
        <dbReference type="Ensembl" id="ENSSAUP00010010719.1"/>
    </source>
</evidence>
<dbReference type="InterPro" id="IPR050504">
    <property type="entry name" value="IgSF_BTN/MOG"/>
</dbReference>
<dbReference type="InParanoid" id="A0A671UD66"/>
<sequence length="318" mass="36538">MSNTLKTWFYFLCFCPCYLLLSSGFVLQVSLLLCNESIKFFKTAASVCTADVVLCFLSVCQDAKVRWYCYEPSYRTVHLYENRSDQDQVYKERTEMKKDLLKTRDLSLTLKYPKETDTGRYWCVVIDKDVWREKTMKLKVKGQYEDTEQRSVCLSVIGCLSLISTMGPKKILTLTTEEVDDIKKSLDFLSEEVSAVRTQQKIILKLVEEKDKRLANLGNWVGDLKQYTRMNDIVITASSDGEPGCELDASSTEQQVATFLQSKGIALDFNQVEACHLLPRRNNDKPVVILRFINRKHKVALLKKARCSKAQMCTSMNI</sequence>
<keyword evidence="4" id="KW-0812">Transmembrane</keyword>
<dbReference type="AlphaFoldDB" id="A0A671UD66"/>
<dbReference type="PANTHER" id="PTHR24100">
    <property type="entry name" value="BUTYROPHILIN"/>
    <property type="match status" value="1"/>
</dbReference>
<organism evidence="6 7">
    <name type="scientific">Sparus aurata</name>
    <name type="common">Gilthead sea bream</name>
    <dbReference type="NCBI Taxonomy" id="8175"/>
    <lineage>
        <taxon>Eukaryota</taxon>
        <taxon>Metazoa</taxon>
        <taxon>Chordata</taxon>
        <taxon>Craniata</taxon>
        <taxon>Vertebrata</taxon>
        <taxon>Euteleostomi</taxon>
        <taxon>Actinopterygii</taxon>
        <taxon>Neopterygii</taxon>
        <taxon>Teleostei</taxon>
        <taxon>Neoteleostei</taxon>
        <taxon>Acanthomorphata</taxon>
        <taxon>Eupercaria</taxon>
        <taxon>Spariformes</taxon>
        <taxon>Sparidae</taxon>
        <taxon>Sparus</taxon>
    </lineage>
</organism>
<dbReference type="Proteomes" id="UP000472265">
    <property type="component" value="Chromosome 10"/>
</dbReference>
<evidence type="ECO:0000256" key="3">
    <source>
        <dbReference type="ARBA" id="ARBA00023319"/>
    </source>
</evidence>
<reference evidence="6" key="3">
    <citation type="submission" date="2025-09" db="UniProtKB">
        <authorList>
            <consortium name="Ensembl"/>
        </authorList>
    </citation>
    <scope>IDENTIFICATION</scope>
</reference>
<dbReference type="InterPro" id="IPR013783">
    <property type="entry name" value="Ig-like_fold"/>
</dbReference>
<keyword evidence="3" id="KW-0393">Immunoglobulin domain</keyword>
<dbReference type="InterPro" id="IPR013106">
    <property type="entry name" value="Ig_V-set"/>
</dbReference>
<dbReference type="GO" id="GO:0009897">
    <property type="term" value="C:external side of plasma membrane"/>
    <property type="evidence" value="ECO:0007669"/>
    <property type="project" value="TreeGrafter"/>
</dbReference>
<feature type="transmembrane region" description="Helical" evidence="4">
    <location>
        <begin position="7"/>
        <end position="33"/>
    </location>
</feature>
<comment type="subcellular location">
    <subcellularLocation>
        <location evidence="1">Membrane</location>
    </subcellularLocation>
</comment>
<feature type="domain" description="Immunoglobulin V-set" evidence="5">
    <location>
        <begin position="61"/>
        <end position="140"/>
    </location>
</feature>
<name>A0A671UD66_SPAAU</name>
<reference evidence="6" key="2">
    <citation type="submission" date="2025-08" db="UniProtKB">
        <authorList>
            <consortium name="Ensembl"/>
        </authorList>
    </citation>
    <scope>IDENTIFICATION</scope>
</reference>
<accession>A0A671UD66</accession>
<dbReference type="GO" id="GO:0050852">
    <property type="term" value="P:T cell receptor signaling pathway"/>
    <property type="evidence" value="ECO:0007669"/>
    <property type="project" value="TreeGrafter"/>
</dbReference>
<evidence type="ECO:0000256" key="2">
    <source>
        <dbReference type="ARBA" id="ARBA00023136"/>
    </source>
</evidence>
<dbReference type="InterPro" id="IPR036179">
    <property type="entry name" value="Ig-like_dom_sf"/>
</dbReference>
<evidence type="ECO:0000256" key="4">
    <source>
        <dbReference type="SAM" id="Phobius"/>
    </source>
</evidence>
<evidence type="ECO:0000259" key="5">
    <source>
        <dbReference type="Pfam" id="PF07686"/>
    </source>
</evidence>
<keyword evidence="7" id="KW-1185">Reference proteome</keyword>
<dbReference type="Gene3D" id="2.60.40.10">
    <property type="entry name" value="Immunoglobulins"/>
    <property type="match status" value="1"/>
</dbReference>
<reference evidence="6" key="1">
    <citation type="submission" date="2021-04" db="EMBL/GenBank/DDBJ databases">
        <authorList>
            <consortium name="Wellcome Sanger Institute Data Sharing"/>
        </authorList>
    </citation>
    <scope>NUCLEOTIDE SEQUENCE [LARGE SCALE GENOMIC DNA]</scope>
</reference>
<protein>
    <recommendedName>
        <fullName evidence="5">Immunoglobulin V-set domain-containing protein</fullName>
    </recommendedName>
</protein>
<keyword evidence="4" id="KW-1133">Transmembrane helix</keyword>
<dbReference type="GeneTree" id="ENSGT01140000283706"/>
<evidence type="ECO:0000256" key="1">
    <source>
        <dbReference type="ARBA" id="ARBA00004370"/>
    </source>
</evidence>
<evidence type="ECO:0000313" key="7">
    <source>
        <dbReference type="Proteomes" id="UP000472265"/>
    </source>
</evidence>
<keyword evidence="2 4" id="KW-0472">Membrane</keyword>
<dbReference type="GO" id="GO:0001817">
    <property type="term" value="P:regulation of cytokine production"/>
    <property type="evidence" value="ECO:0007669"/>
    <property type="project" value="TreeGrafter"/>
</dbReference>
<dbReference type="SUPFAM" id="SSF48726">
    <property type="entry name" value="Immunoglobulin"/>
    <property type="match status" value="1"/>
</dbReference>